<proteinExistence type="predicted"/>
<organism evidence="2 3">
    <name type="scientific">Actinophytocola xinjiangensis</name>
    <dbReference type="NCBI Taxonomy" id="485602"/>
    <lineage>
        <taxon>Bacteria</taxon>
        <taxon>Bacillati</taxon>
        <taxon>Actinomycetota</taxon>
        <taxon>Actinomycetes</taxon>
        <taxon>Pseudonocardiales</taxon>
        <taxon>Pseudonocardiaceae</taxon>
    </lineage>
</organism>
<evidence type="ECO:0008006" key="4">
    <source>
        <dbReference type="Google" id="ProtNLM"/>
    </source>
</evidence>
<evidence type="ECO:0000313" key="2">
    <source>
        <dbReference type="EMBL" id="OLF07283.1"/>
    </source>
</evidence>
<dbReference type="AlphaFoldDB" id="A0A7Z0WI99"/>
<gene>
    <name evidence="2" type="ORF">BLA60_29075</name>
</gene>
<dbReference type="OrthoDB" id="5196292at2"/>
<dbReference type="RefSeq" id="WP_075136225.1">
    <property type="nucleotide sequence ID" value="NZ_MSIF01000017.1"/>
</dbReference>
<evidence type="ECO:0000313" key="3">
    <source>
        <dbReference type="Proteomes" id="UP000185696"/>
    </source>
</evidence>
<protein>
    <recommendedName>
        <fullName evidence="4">Peptidase inhibitor family I36</fullName>
    </recommendedName>
</protein>
<dbReference type="EMBL" id="MSIF01000017">
    <property type="protein sequence ID" value="OLF07283.1"/>
    <property type="molecule type" value="Genomic_DNA"/>
</dbReference>
<name>A0A7Z0WI99_9PSEU</name>
<reference evidence="2 3" key="1">
    <citation type="submission" date="2016-12" db="EMBL/GenBank/DDBJ databases">
        <title>The draft genome sequence of Actinophytocola xinjiangensis.</title>
        <authorList>
            <person name="Wang W."/>
            <person name="Yuan L."/>
        </authorList>
    </citation>
    <scope>NUCLEOTIDE SEQUENCE [LARGE SCALE GENOMIC DNA]</scope>
    <source>
        <strain evidence="2 3">CGMCC 4.4663</strain>
    </source>
</reference>
<comment type="caution">
    <text evidence="2">The sequence shown here is derived from an EMBL/GenBank/DDBJ whole genome shotgun (WGS) entry which is preliminary data.</text>
</comment>
<evidence type="ECO:0000256" key="1">
    <source>
        <dbReference type="SAM" id="SignalP"/>
    </source>
</evidence>
<keyword evidence="1" id="KW-0732">Signal</keyword>
<feature type="signal peptide" evidence="1">
    <location>
        <begin position="1"/>
        <end position="29"/>
    </location>
</feature>
<dbReference type="Pfam" id="PF03995">
    <property type="entry name" value="Inhibitor_I36"/>
    <property type="match status" value="1"/>
</dbReference>
<feature type="chain" id="PRO_5038853541" description="Peptidase inhibitor family I36" evidence="1">
    <location>
        <begin position="30"/>
        <end position="131"/>
    </location>
</feature>
<dbReference type="Proteomes" id="UP000185696">
    <property type="component" value="Unassembled WGS sequence"/>
</dbReference>
<accession>A0A7Z0WI99</accession>
<sequence>MNTTVIRLATICATACATVATTMATAALAAPAVAAAREADPCERGEFCLWSEEDYSGDVHRIALANANPEECLPLPGALEARSFVNRTSRPVTVYQARDCATEGEFATYPGGGTFVPAAPYVVTGVQIWNG</sequence>
<keyword evidence="3" id="KW-1185">Reference proteome</keyword>